<feature type="transmembrane region" description="Helical" evidence="1">
    <location>
        <begin position="249"/>
        <end position="271"/>
    </location>
</feature>
<feature type="transmembrane region" description="Helical" evidence="1">
    <location>
        <begin position="6"/>
        <end position="21"/>
    </location>
</feature>
<feature type="transmembrane region" description="Helical" evidence="1">
    <location>
        <begin position="150"/>
        <end position="167"/>
    </location>
</feature>
<feature type="transmembrane region" description="Helical" evidence="1">
    <location>
        <begin position="206"/>
        <end position="228"/>
    </location>
</feature>
<organism evidence="2 3">
    <name type="scientific">Vibrio metoecus</name>
    <dbReference type="NCBI Taxonomy" id="1481663"/>
    <lineage>
        <taxon>Bacteria</taxon>
        <taxon>Pseudomonadati</taxon>
        <taxon>Pseudomonadota</taxon>
        <taxon>Gammaproteobacteria</taxon>
        <taxon>Vibrionales</taxon>
        <taxon>Vibrionaceae</taxon>
        <taxon>Vibrio</taxon>
    </lineage>
</organism>
<keyword evidence="1" id="KW-1133">Transmembrane helix</keyword>
<gene>
    <name evidence="2" type="ORF">DP83_05170</name>
</gene>
<feature type="transmembrane region" description="Helical" evidence="1">
    <location>
        <begin position="283"/>
        <end position="300"/>
    </location>
</feature>
<keyword evidence="1" id="KW-0472">Membrane</keyword>
<sequence length="368" mass="42828">MYPYVAIFVFFSIFALIEIACKDKYKSIIDLFFLYSTLLLVFFAGARAVGVGSDDENYYNMFLSVPNFSEWIYGEFSYSFEKIWMEPGYVFFGSIFRSISSEPVALFFPVAFLSVTIACYYYYKLSPYYFIVLAIVFFFSISYYRDINQIRSAITCAIGLALISFIYKRKKIHTFILILLASLFHMVGLVYFVTFVFSRISQYRKLHFYGLLISVFLSISGFLHFLISNINFLGVISTKISSYSTTEKYVNSVGLLDITNIKNMVIFLLLYSFWDVLSSKYDKFRICFTFFAFGVFWRIAFSEFGVLSARVATIFTITEVILIPMLISIFKQKLTPALITVFYAFLMLYINLFIKDGRHPYYISLGIF</sequence>
<dbReference type="Pfam" id="PF14897">
    <property type="entry name" value="EpsG"/>
    <property type="match status" value="1"/>
</dbReference>
<evidence type="ECO:0000313" key="2">
    <source>
        <dbReference type="EMBL" id="KDO14936.1"/>
    </source>
</evidence>
<feature type="transmembrane region" description="Helical" evidence="1">
    <location>
        <begin position="128"/>
        <end position="144"/>
    </location>
</feature>
<dbReference type="EMBL" id="JJMN01000031">
    <property type="protein sequence ID" value="KDO14936.1"/>
    <property type="molecule type" value="Genomic_DNA"/>
</dbReference>
<evidence type="ECO:0008006" key="4">
    <source>
        <dbReference type="Google" id="ProtNLM"/>
    </source>
</evidence>
<feature type="transmembrane region" description="Helical" evidence="1">
    <location>
        <begin position="312"/>
        <end position="330"/>
    </location>
</feature>
<keyword evidence="3" id="KW-1185">Reference proteome</keyword>
<dbReference type="InterPro" id="IPR049458">
    <property type="entry name" value="EpsG-like"/>
</dbReference>
<evidence type="ECO:0000313" key="3">
    <source>
        <dbReference type="Proteomes" id="UP000027331"/>
    </source>
</evidence>
<protein>
    <recommendedName>
        <fullName evidence="4">EpsG family protein</fullName>
    </recommendedName>
</protein>
<dbReference type="Proteomes" id="UP000027331">
    <property type="component" value="Unassembled WGS sequence"/>
</dbReference>
<keyword evidence="1" id="KW-0812">Transmembrane</keyword>
<evidence type="ECO:0000256" key="1">
    <source>
        <dbReference type="SAM" id="Phobius"/>
    </source>
</evidence>
<comment type="caution">
    <text evidence="2">The sequence shown here is derived from an EMBL/GenBank/DDBJ whole genome shotgun (WGS) entry which is preliminary data.</text>
</comment>
<name>A0ABR4S0E3_VIBMT</name>
<reference evidence="2 3" key="1">
    <citation type="submission" date="2014-04" db="EMBL/GenBank/DDBJ databases">
        <title>Vibrio metecus sp. nov., a close relative of Vibrio cholerae isolated from coastal brackish ponds and clinical specimens.</title>
        <authorList>
            <person name="Kirchberger P.C."/>
            <person name="Turnsek M."/>
            <person name="Hunt D.E."/>
            <person name="Haley B.J."/>
            <person name="Colwell R."/>
            <person name="Polz M.F."/>
            <person name="Tarr C.L."/>
            <person name="Boucher Y."/>
        </authorList>
    </citation>
    <scope>NUCLEOTIDE SEQUENCE [LARGE SCALE GENOMIC DNA]</scope>
    <source>
        <strain evidence="3">PPCK-2014</strain>
    </source>
</reference>
<proteinExistence type="predicted"/>
<feature type="transmembrane region" description="Helical" evidence="1">
    <location>
        <begin position="336"/>
        <end position="354"/>
    </location>
</feature>
<feature type="transmembrane region" description="Helical" evidence="1">
    <location>
        <begin position="174"/>
        <end position="200"/>
    </location>
</feature>
<feature type="transmembrane region" description="Helical" evidence="1">
    <location>
        <begin position="28"/>
        <end position="49"/>
    </location>
</feature>
<accession>A0ABR4S0E3</accession>
<feature type="transmembrane region" description="Helical" evidence="1">
    <location>
        <begin position="104"/>
        <end position="123"/>
    </location>
</feature>